<comment type="caution">
    <text evidence="1">The sequence shown here is derived from an EMBL/GenBank/DDBJ whole genome shotgun (WGS) entry which is preliminary data.</text>
</comment>
<reference evidence="1 2" key="1">
    <citation type="submission" date="2024-02" db="EMBL/GenBank/DDBJ databases">
        <title>A draft genome for the cacao thread blight pathogen Marasmius crinis-equi.</title>
        <authorList>
            <person name="Cohen S.P."/>
            <person name="Baruah I.K."/>
            <person name="Amoako-Attah I."/>
            <person name="Bukari Y."/>
            <person name="Meinhardt L.W."/>
            <person name="Bailey B.A."/>
        </authorList>
    </citation>
    <scope>NUCLEOTIDE SEQUENCE [LARGE SCALE GENOMIC DNA]</scope>
    <source>
        <strain evidence="1 2">GH-76</strain>
    </source>
</reference>
<proteinExistence type="predicted"/>
<name>A0ABR3EP41_9AGAR</name>
<evidence type="ECO:0000313" key="2">
    <source>
        <dbReference type="Proteomes" id="UP001465976"/>
    </source>
</evidence>
<organism evidence="1 2">
    <name type="scientific">Marasmius crinis-equi</name>
    <dbReference type="NCBI Taxonomy" id="585013"/>
    <lineage>
        <taxon>Eukaryota</taxon>
        <taxon>Fungi</taxon>
        <taxon>Dikarya</taxon>
        <taxon>Basidiomycota</taxon>
        <taxon>Agaricomycotina</taxon>
        <taxon>Agaricomycetes</taxon>
        <taxon>Agaricomycetidae</taxon>
        <taxon>Agaricales</taxon>
        <taxon>Marasmiineae</taxon>
        <taxon>Marasmiaceae</taxon>
        <taxon>Marasmius</taxon>
    </lineage>
</organism>
<dbReference type="EMBL" id="JBAHYK010002649">
    <property type="protein sequence ID" value="KAL0564648.1"/>
    <property type="molecule type" value="Genomic_DNA"/>
</dbReference>
<evidence type="ECO:0000313" key="1">
    <source>
        <dbReference type="EMBL" id="KAL0564648.1"/>
    </source>
</evidence>
<accession>A0ABR3EP41</accession>
<keyword evidence="2" id="KW-1185">Reference proteome</keyword>
<dbReference type="Proteomes" id="UP001465976">
    <property type="component" value="Unassembled WGS sequence"/>
</dbReference>
<protein>
    <submittedName>
        <fullName evidence="1">Uncharacterized protein</fullName>
    </submittedName>
</protein>
<sequence>MAASDKAMDGRAKGVSWQRRDEDMGFGLAERFRRKTGQRKREKRGGYKEGDVEHEITLSDTLAQKACVYATDTTTPSSSFTSSSIIFLMFPSRLVRVDLISIHVE</sequence>
<gene>
    <name evidence="1" type="ORF">V5O48_017394</name>
</gene>